<proteinExistence type="predicted"/>
<keyword evidence="1" id="KW-0175">Coiled coil</keyword>
<accession>A0ABT0MEL9</accession>
<evidence type="ECO:0000259" key="5">
    <source>
        <dbReference type="Pfam" id="PF25800"/>
    </source>
</evidence>
<evidence type="ECO:0000256" key="1">
    <source>
        <dbReference type="SAM" id="Coils"/>
    </source>
</evidence>
<comment type="caution">
    <text evidence="6">The sequence shown here is derived from an EMBL/GenBank/DDBJ whole genome shotgun (WGS) entry which is preliminary data.</text>
</comment>
<sequence length="626" mass="64640">MMAKRAIRIALTLLLALACGQALALGLGQIQVKSKAGQPLLAEIPIVSNDPAELEQLQARLASPETFARIGLEPPQGAVADLQFAVVRDNSGGLAVRVTSTQPITQPMLTFLVEVEWGQGKLVREYSALVDPPRDAPSPSAPMIDAPQAALADRVTRPAEAPAAIDASPTELGPEQQAKPAEPAAEAPPRAVAAEPNEPPPSSAIGVAPPPAPMPSPDEAAAAVPPPQDGVLAPVKAGQTLSEIAVALKPAGYTLDQTMLALLRTNPDAFIGNDINKLKQGAVLRAPGADEIASLGAAEAAVIVRDQIEQWRRARQERAQARAASIAAMAATGAAAETTNAAAPKSPAVAGARLEIIPPAADGAVQAGTRSGASAGGEGDMLRQQQELQTTKETLAARDAEVQELKSRLADLEKLQQQQQQLIALKDSELAAAQQRLAQSNQAAAKPASTTQATPKTPADQAQADSGTALWLGGGLLLVVVGLLGWWLARRGRRTPAPKSARPVTDSAALAASMPNAEVAEPAPPVSFASVPPVVAEPASRGNGASQPPTRWAGNASAPTWHGGATGNSASGNGELRIGHERIELARAYMDLGDHDTARGLLQEIVQVGDPDARAEAVRMLQDLPR</sequence>
<feature type="region of interest" description="Disordered" evidence="2">
    <location>
        <begin position="151"/>
        <end position="231"/>
    </location>
</feature>
<dbReference type="PROSITE" id="PS51257">
    <property type="entry name" value="PROKAR_LIPOPROTEIN"/>
    <property type="match status" value="1"/>
</dbReference>
<dbReference type="InterPro" id="IPR020012">
    <property type="entry name" value="LysM_FimV"/>
</dbReference>
<keyword evidence="4" id="KW-0732">Signal</keyword>
<dbReference type="NCBIfam" id="TIGR03504">
    <property type="entry name" value="FimV_Cterm"/>
    <property type="match status" value="1"/>
</dbReference>
<keyword evidence="3" id="KW-1133">Transmembrane helix</keyword>
<feature type="compositionally biased region" description="Low complexity" evidence="2">
    <location>
        <begin position="174"/>
        <end position="196"/>
    </location>
</feature>
<dbReference type="EMBL" id="JAMBEP010000001">
    <property type="protein sequence ID" value="MCL1633309.1"/>
    <property type="molecule type" value="Genomic_DNA"/>
</dbReference>
<protein>
    <recommendedName>
        <fullName evidence="5">FimV N-terminal domain-containing protein</fullName>
    </recommendedName>
</protein>
<keyword evidence="3" id="KW-0472">Membrane</keyword>
<reference evidence="6 7" key="1">
    <citation type="submission" date="2022-05" db="EMBL/GenBank/DDBJ databases">
        <title>Luteimonas sp. SX5, whole genome shotgun sequencing project.</title>
        <authorList>
            <person name="Zhao G."/>
            <person name="Shen L."/>
        </authorList>
    </citation>
    <scope>NUCLEOTIDE SEQUENCE [LARGE SCALE GENOMIC DNA]</scope>
    <source>
        <strain evidence="6 7">SX5</strain>
    </source>
</reference>
<dbReference type="NCBIfam" id="TIGR03505">
    <property type="entry name" value="FimV_core"/>
    <property type="match status" value="1"/>
</dbReference>
<feature type="compositionally biased region" description="Polar residues" evidence="2">
    <location>
        <begin position="436"/>
        <end position="455"/>
    </location>
</feature>
<evidence type="ECO:0000313" key="6">
    <source>
        <dbReference type="EMBL" id="MCL1633309.1"/>
    </source>
</evidence>
<feature type="region of interest" description="Disordered" evidence="2">
    <location>
        <begin position="536"/>
        <end position="575"/>
    </location>
</feature>
<dbReference type="InterPro" id="IPR057840">
    <property type="entry name" value="FimV_N"/>
</dbReference>
<feature type="compositionally biased region" description="Pro residues" evidence="2">
    <location>
        <begin position="197"/>
        <end position="216"/>
    </location>
</feature>
<gene>
    <name evidence="6" type="ORF">M2650_01430</name>
</gene>
<evidence type="ECO:0000256" key="3">
    <source>
        <dbReference type="SAM" id="Phobius"/>
    </source>
</evidence>
<feature type="chain" id="PRO_5045208147" description="FimV N-terminal domain-containing protein" evidence="4">
    <location>
        <begin position="25"/>
        <end position="626"/>
    </location>
</feature>
<keyword evidence="7" id="KW-1185">Reference proteome</keyword>
<evidence type="ECO:0000256" key="2">
    <source>
        <dbReference type="SAM" id="MobiDB-lite"/>
    </source>
</evidence>
<dbReference type="InterPro" id="IPR038440">
    <property type="entry name" value="FimV_C_sf"/>
</dbReference>
<feature type="coiled-coil region" evidence="1">
    <location>
        <begin position="388"/>
        <end position="422"/>
    </location>
</feature>
<keyword evidence="3" id="KW-0812">Transmembrane</keyword>
<name>A0ABT0MEL9_9GAMM</name>
<evidence type="ECO:0000256" key="4">
    <source>
        <dbReference type="SAM" id="SignalP"/>
    </source>
</evidence>
<evidence type="ECO:0000313" key="7">
    <source>
        <dbReference type="Proteomes" id="UP001431217"/>
    </source>
</evidence>
<feature type="signal peptide" evidence="4">
    <location>
        <begin position="1"/>
        <end position="24"/>
    </location>
</feature>
<feature type="domain" description="FimV N-terminal" evidence="5">
    <location>
        <begin position="25"/>
        <end position="133"/>
    </location>
</feature>
<dbReference type="Pfam" id="PF25800">
    <property type="entry name" value="FimV_N"/>
    <property type="match status" value="1"/>
</dbReference>
<feature type="transmembrane region" description="Helical" evidence="3">
    <location>
        <begin position="469"/>
        <end position="489"/>
    </location>
</feature>
<organism evidence="6 7">
    <name type="scientific">Luteimonas galliterrae</name>
    <dbReference type="NCBI Taxonomy" id="2940486"/>
    <lineage>
        <taxon>Bacteria</taxon>
        <taxon>Pseudomonadati</taxon>
        <taxon>Pseudomonadota</taxon>
        <taxon>Gammaproteobacteria</taxon>
        <taxon>Lysobacterales</taxon>
        <taxon>Lysobacteraceae</taxon>
        <taxon>Luteimonas</taxon>
    </lineage>
</organism>
<dbReference type="Gene3D" id="1.20.58.2200">
    <property type="match status" value="1"/>
</dbReference>
<dbReference type="InterPro" id="IPR020011">
    <property type="entry name" value="FimV_C"/>
</dbReference>
<dbReference type="Proteomes" id="UP001431217">
    <property type="component" value="Unassembled WGS sequence"/>
</dbReference>
<feature type="region of interest" description="Disordered" evidence="2">
    <location>
        <begin position="436"/>
        <end position="462"/>
    </location>
</feature>